<proteinExistence type="predicted"/>
<accession>A0A2G6PFY0</accession>
<dbReference type="InterPro" id="IPR024079">
    <property type="entry name" value="MetalloPept_cat_dom_sf"/>
</dbReference>
<dbReference type="Proteomes" id="UP000229278">
    <property type="component" value="Unassembled WGS sequence"/>
</dbReference>
<organism evidence="1 2">
    <name type="scientific">Candidatus Contendibacter odensensis</name>
    <dbReference type="NCBI Taxonomy" id="1400860"/>
    <lineage>
        <taxon>Bacteria</taxon>
        <taxon>Pseudomonadati</taxon>
        <taxon>Pseudomonadota</taxon>
        <taxon>Gammaproteobacteria</taxon>
        <taxon>Candidatus Competibacteraceae</taxon>
        <taxon>Candidatus Contendibacter</taxon>
    </lineage>
</organism>
<reference evidence="1 2" key="1">
    <citation type="submission" date="2017-10" db="EMBL/GenBank/DDBJ databases">
        <title>Novel microbial diversity and functional potential in the marine mammal oral microbiome.</title>
        <authorList>
            <person name="Dudek N.K."/>
            <person name="Sun C.L."/>
            <person name="Burstein D."/>
            <person name="Kantor R.S."/>
            <person name="Aliaga Goltsman D.S."/>
            <person name="Bik E.M."/>
            <person name="Thomas B.C."/>
            <person name="Banfield J.F."/>
            <person name="Relman D.A."/>
        </authorList>
    </citation>
    <scope>NUCLEOTIDE SEQUENCE [LARGE SCALE GENOMIC DNA]</scope>
    <source>
        <strain evidence="1">DOLJORAL78_50_517</strain>
    </source>
</reference>
<name>A0A2G6PFY0_9GAMM</name>
<dbReference type="GO" id="GO:0008237">
    <property type="term" value="F:metallopeptidase activity"/>
    <property type="evidence" value="ECO:0007669"/>
    <property type="project" value="InterPro"/>
</dbReference>
<dbReference type="SUPFAM" id="SSF55486">
    <property type="entry name" value="Metalloproteases ('zincins'), catalytic domain"/>
    <property type="match status" value="1"/>
</dbReference>
<evidence type="ECO:0000313" key="2">
    <source>
        <dbReference type="Proteomes" id="UP000229278"/>
    </source>
</evidence>
<dbReference type="Gene3D" id="3.40.390.10">
    <property type="entry name" value="Collagenase (Catalytic Domain)"/>
    <property type="match status" value="1"/>
</dbReference>
<sequence length="194" mass="21722">MKLGFRQINPAGGAAKGTYHDYGRATETARDIIKWTPASWSQWKNNFIRAAERFWHGKFWLVNNFPILEFTDGGVKYRHNIYCRFKLIGADATAGTVHHHVIDVVRLARNEPWFGSHSTLYDSRDTKSTHKANDSKGNKIMQKAHVHEVGHLLGLGHTTEDTSRCPVSGNTNATACYGASDQELNSVMGSGMYN</sequence>
<evidence type="ECO:0000313" key="1">
    <source>
        <dbReference type="EMBL" id="PIE83150.1"/>
    </source>
</evidence>
<dbReference type="EMBL" id="PDTV01000007">
    <property type="protein sequence ID" value="PIE83150.1"/>
    <property type="molecule type" value="Genomic_DNA"/>
</dbReference>
<comment type="caution">
    <text evidence="1">The sequence shown here is derived from an EMBL/GenBank/DDBJ whole genome shotgun (WGS) entry which is preliminary data.</text>
</comment>
<dbReference type="AlphaFoldDB" id="A0A2G6PFY0"/>
<protein>
    <submittedName>
        <fullName evidence="1">Uncharacterized protein</fullName>
    </submittedName>
</protein>
<gene>
    <name evidence="1" type="ORF">CSA09_03545</name>
</gene>